<name>A0A9P6ZN40_9AGAM</name>
<proteinExistence type="predicted"/>
<feature type="transmembrane region" description="Helical" evidence="1">
    <location>
        <begin position="33"/>
        <end position="54"/>
    </location>
</feature>
<organism evidence="2 3">
    <name type="scientific">Suillus placidus</name>
    <dbReference type="NCBI Taxonomy" id="48579"/>
    <lineage>
        <taxon>Eukaryota</taxon>
        <taxon>Fungi</taxon>
        <taxon>Dikarya</taxon>
        <taxon>Basidiomycota</taxon>
        <taxon>Agaricomycotina</taxon>
        <taxon>Agaricomycetes</taxon>
        <taxon>Agaricomycetidae</taxon>
        <taxon>Boletales</taxon>
        <taxon>Suillineae</taxon>
        <taxon>Suillaceae</taxon>
        <taxon>Suillus</taxon>
    </lineage>
</organism>
<comment type="caution">
    <text evidence="2">The sequence shown here is derived from an EMBL/GenBank/DDBJ whole genome shotgun (WGS) entry which is preliminary data.</text>
</comment>
<reference evidence="2" key="1">
    <citation type="journal article" date="2020" name="New Phytol.">
        <title>Comparative genomics reveals dynamic genome evolution in host specialist ectomycorrhizal fungi.</title>
        <authorList>
            <person name="Lofgren L.A."/>
            <person name="Nguyen N.H."/>
            <person name="Vilgalys R."/>
            <person name="Ruytinx J."/>
            <person name="Liao H.L."/>
            <person name="Branco S."/>
            <person name="Kuo A."/>
            <person name="LaButti K."/>
            <person name="Lipzen A."/>
            <person name="Andreopoulos W."/>
            <person name="Pangilinan J."/>
            <person name="Riley R."/>
            <person name="Hundley H."/>
            <person name="Na H."/>
            <person name="Barry K."/>
            <person name="Grigoriev I.V."/>
            <person name="Stajich J.E."/>
            <person name="Kennedy P.G."/>
        </authorList>
    </citation>
    <scope>NUCLEOTIDE SEQUENCE</scope>
    <source>
        <strain evidence="2">DOB743</strain>
    </source>
</reference>
<evidence type="ECO:0000256" key="1">
    <source>
        <dbReference type="SAM" id="Phobius"/>
    </source>
</evidence>
<keyword evidence="3" id="KW-1185">Reference proteome</keyword>
<dbReference type="AlphaFoldDB" id="A0A9P6ZN40"/>
<accession>A0A9P6ZN40</accession>
<evidence type="ECO:0000313" key="3">
    <source>
        <dbReference type="Proteomes" id="UP000714275"/>
    </source>
</evidence>
<keyword evidence="1" id="KW-0472">Membrane</keyword>
<sequence length="192" mass="21994">MHPSPTYYASVVVELEDVPLDSTLAGVLRQSGVLPLLLAVLVPPLFLVLMRLALSQRINTKTSDFLSPRYSLAPNLYESSGILQRLCVVWKRALEDRYLIVSSRFMRRSSDVRPQGSLRKVLRDFDLRAPLPTIPKKQIMPQTPEDLEAYKEEVIHTYLPRPKPGYAIWRVQFADGEGVKKLFHFTQRGFQN</sequence>
<dbReference type="Proteomes" id="UP000714275">
    <property type="component" value="Unassembled WGS sequence"/>
</dbReference>
<gene>
    <name evidence="2" type="ORF">EV702DRAFT_1048348</name>
</gene>
<keyword evidence="1" id="KW-0812">Transmembrane</keyword>
<keyword evidence="1" id="KW-1133">Transmembrane helix</keyword>
<evidence type="ECO:0000313" key="2">
    <source>
        <dbReference type="EMBL" id="KAG1773266.1"/>
    </source>
</evidence>
<protein>
    <submittedName>
        <fullName evidence="2">Uncharacterized protein</fullName>
    </submittedName>
</protein>
<dbReference type="EMBL" id="JABBWD010000049">
    <property type="protein sequence ID" value="KAG1773266.1"/>
    <property type="molecule type" value="Genomic_DNA"/>
</dbReference>
<dbReference type="OrthoDB" id="2679520at2759"/>